<dbReference type="Proteomes" id="UP000503640">
    <property type="component" value="Unassembled WGS sequence"/>
</dbReference>
<dbReference type="RefSeq" id="WP_235969476.1">
    <property type="nucleotide sequence ID" value="NZ_BJTG01000002.1"/>
</dbReference>
<evidence type="ECO:0000313" key="3">
    <source>
        <dbReference type="Proteomes" id="UP000503640"/>
    </source>
</evidence>
<dbReference type="EMBL" id="BJTG01000002">
    <property type="protein sequence ID" value="GEJ56424.1"/>
    <property type="molecule type" value="Genomic_DNA"/>
</dbReference>
<name>A0A7I9VJ38_9BACT</name>
<dbReference type="AlphaFoldDB" id="A0A7I9VJ38"/>
<dbReference type="Pfam" id="PF00656">
    <property type="entry name" value="Peptidase_C14"/>
    <property type="match status" value="1"/>
</dbReference>
<evidence type="ECO:0000313" key="2">
    <source>
        <dbReference type="EMBL" id="GEJ56424.1"/>
    </source>
</evidence>
<dbReference type="SUPFAM" id="SSF52129">
    <property type="entry name" value="Caspase-like"/>
    <property type="match status" value="1"/>
</dbReference>
<organism evidence="2 3">
    <name type="scientific">Anaeromyxobacter diazotrophicus</name>
    <dbReference type="NCBI Taxonomy" id="2590199"/>
    <lineage>
        <taxon>Bacteria</taxon>
        <taxon>Pseudomonadati</taxon>
        <taxon>Myxococcota</taxon>
        <taxon>Myxococcia</taxon>
        <taxon>Myxococcales</taxon>
        <taxon>Cystobacterineae</taxon>
        <taxon>Anaeromyxobacteraceae</taxon>
        <taxon>Anaeromyxobacter</taxon>
    </lineage>
</organism>
<reference evidence="3" key="1">
    <citation type="journal article" date="2020" name="Appl. Environ. Microbiol.">
        <title>Diazotrophic Anaeromyxobacter Isolates from Soils.</title>
        <authorList>
            <person name="Masuda Y."/>
            <person name="Yamanaka H."/>
            <person name="Xu Z.X."/>
            <person name="Shiratori Y."/>
            <person name="Aono T."/>
            <person name="Amachi S."/>
            <person name="Senoo K."/>
            <person name="Itoh H."/>
        </authorList>
    </citation>
    <scope>NUCLEOTIDE SEQUENCE [LARGE SCALE GENOMIC DNA]</scope>
    <source>
        <strain evidence="3">R267</strain>
    </source>
</reference>
<dbReference type="InterPro" id="IPR011600">
    <property type="entry name" value="Pept_C14_caspase"/>
</dbReference>
<dbReference type="Gene3D" id="3.40.50.1460">
    <property type="match status" value="1"/>
</dbReference>
<keyword evidence="3" id="KW-1185">Reference proteome</keyword>
<gene>
    <name evidence="2" type="ORF">AMYX_11650</name>
</gene>
<dbReference type="InterPro" id="IPR029030">
    <property type="entry name" value="Caspase-like_dom_sf"/>
</dbReference>
<evidence type="ECO:0000259" key="1">
    <source>
        <dbReference type="Pfam" id="PF00656"/>
    </source>
</evidence>
<protein>
    <recommendedName>
        <fullName evidence="1">Peptidase C14 caspase domain-containing protein</fullName>
    </recommendedName>
</protein>
<accession>A0A7I9VJ38</accession>
<feature type="domain" description="Peptidase C14 caspase" evidence="1">
    <location>
        <begin position="43"/>
        <end position="285"/>
    </location>
</feature>
<comment type="caution">
    <text evidence="2">The sequence shown here is derived from an EMBL/GenBank/DDBJ whole genome shotgun (WGS) entry which is preliminary data.</text>
</comment>
<dbReference type="GO" id="GO:0004197">
    <property type="term" value="F:cysteine-type endopeptidase activity"/>
    <property type="evidence" value="ECO:0007669"/>
    <property type="project" value="InterPro"/>
</dbReference>
<dbReference type="GO" id="GO:0006508">
    <property type="term" value="P:proteolysis"/>
    <property type="evidence" value="ECO:0007669"/>
    <property type="project" value="InterPro"/>
</dbReference>
<sequence>MAALAALATACASARGAPADGAKGRLVPLDVAPERLDASYAPRRLALLIGIQRFDDGAWATLRYPEKDARDLAEVLRDPGKGAFDAVEVLAAGPSGADVRSALARLAAQVRDDRDTVVVYVSSHGTLARDARGELRRYLVTRETRLADVAATALPLEELERGFDALRSRRKVLVLAACHSGGGKSLLPGEVSRELAGTKGAFFVRPIEEVSRASVVLAASDWGETAREDEALQNDIYTHFLVEALRLGVDRNGDGAVTVSEAHDYARRMTYEFTKGRQRPSAESAEVGADAIVLVGRVERRGKPELYSYAARFDGFTLRVDGRPLAELPGGAALPPGRHRVQLAKGAGPDVVDDAVELAPGERVDLEALTARAEGAWEVAPRLAVMGFLDARDRREVLGPAIGAGAIAVARDWPSHRVNLRLDVAGTGGRGALDATTAAGPVHAGYRYTAFTAGVSLPWRTGIGLGERLELLAGPRLSLLWLQRSYQLDLVAPQSYLTLTPGLVAGLAWQVGRVTVGAEVQADFMLLKVDGQNRSSAFGELLLGAGWRF</sequence>
<proteinExistence type="predicted"/>